<dbReference type="RefSeq" id="WP_139312383.1">
    <property type="nucleotide sequence ID" value="NZ_CP140151.1"/>
</dbReference>
<name>A0ABZ0Y6T8_9GAMM</name>
<keyword evidence="3" id="KW-1185">Reference proteome</keyword>
<proteinExistence type="predicted"/>
<sequence length="117" mass="13799">MNLTPIYRRLRFNGLAPPAPERHKRRIARMCEAIQTRFPDVSRPEQIRQKHCRWLLQVWFGQQNYKPPTQADYRHSLRLLIQALGRSDAWLSQLDLGPVGPGGRPPTTRVVRSKKYW</sequence>
<reference evidence="2 3" key="1">
    <citation type="submission" date="2023-11" db="EMBL/GenBank/DDBJ databases">
        <title>MicrobeMod: A computational toolkit for identifying prokaryotic methylation and restriction-modification with nanopore sequencing.</title>
        <authorList>
            <person name="Crits-Christoph A."/>
            <person name="Kang S.C."/>
            <person name="Lee H."/>
            <person name="Ostrov N."/>
        </authorList>
    </citation>
    <scope>NUCLEOTIDE SEQUENCE [LARGE SCALE GENOMIC DNA]</scope>
    <source>
        <strain evidence="2 3">ATCC 43984</strain>
    </source>
</reference>
<accession>A0ABZ0Y6T8</accession>
<feature type="region of interest" description="Disordered" evidence="1">
    <location>
        <begin position="97"/>
        <end position="117"/>
    </location>
</feature>
<gene>
    <name evidence="2" type="ORF">SR908_09700</name>
</gene>
<evidence type="ECO:0000313" key="3">
    <source>
        <dbReference type="Proteomes" id="UP001321908"/>
    </source>
</evidence>
<protein>
    <submittedName>
        <fullName evidence="2">Uncharacterized protein</fullName>
    </submittedName>
</protein>
<dbReference type="EMBL" id="CP140151">
    <property type="protein sequence ID" value="WQH07771.1"/>
    <property type="molecule type" value="Genomic_DNA"/>
</dbReference>
<evidence type="ECO:0000256" key="1">
    <source>
        <dbReference type="SAM" id="MobiDB-lite"/>
    </source>
</evidence>
<organism evidence="2 3">
    <name type="scientific">Chromohalobacter canadensis</name>
    <dbReference type="NCBI Taxonomy" id="141389"/>
    <lineage>
        <taxon>Bacteria</taxon>
        <taxon>Pseudomonadati</taxon>
        <taxon>Pseudomonadota</taxon>
        <taxon>Gammaproteobacteria</taxon>
        <taxon>Oceanospirillales</taxon>
        <taxon>Halomonadaceae</taxon>
        <taxon>Chromohalobacter</taxon>
    </lineage>
</organism>
<dbReference type="Proteomes" id="UP001321908">
    <property type="component" value="Chromosome"/>
</dbReference>
<evidence type="ECO:0000313" key="2">
    <source>
        <dbReference type="EMBL" id="WQH07771.1"/>
    </source>
</evidence>